<dbReference type="RefSeq" id="WP_069974114.1">
    <property type="nucleotide sequence ID" value="NZ_CP017269.1"/>
</dbReference>
<dbReference type="STRING" id="1424294.Gferi_02375"/>
<dbReference type="EMBL" id="CP017269">
    <property type="protein sequence ID" value="AOT68538.1"/>
    <property type="molecule type" value="Genomic_DNA"/>
</dbReference>
<proteinExistence type="predicted"/>
<dbReference type="AlphaFoldDB" id="A0A1D8GCA2"/>
<dbReference type="KEGG" id="gfe:Gferi_02375"/>
<gene>
    <name evidence="2" type="ORF">Gferi_02375</name>
</gene>
<sequence>MSRVERKEKEKKEKKHPIYRYILIATIFLIIFSGIIIVDEAVRSMLMTEEPKAFGYKKIDATIHQIYFCGQKIYIDEIEVRGQYLQWKADVQDLWKQLKDLTGRLIVDHL</sequence>
<keyword evidence="3" id="KW-1185">Reference proteome</keyword>
<organism evidence="2 3">
    <name type="scientific">Geosporobacter ferrireducens</name>
    <dbReference type="NCBI Taxonomy" id="1424294"/>
    <lineage>
        <taxon>Bacteria</taxon>
        <taxon>Bacillati</taxon>
        <taxon>Bacillota</taxon>
        <taxon>Clostridia</taxon>
        <taxon>Peptostreptococcales</taxon>
        <taxon>Thermotaleaceae</taxon>
        <taxon>Geosporobacter</taxon>
    </lineage>
</organism>
<protein>
    <submittedName>
        <fullName evidence="2">Uncharacterized protein</fullName>
    </submittedName>
</protein>
<evidence type="ECO:0000313" key="2">
    <source>
        <dbReference type="EMBL" id="AOT68538.1"/>
    </source>
</evidence>
<accession>A0A1D8GCA2</accession>
<evidence type="ECO:0000313" key="3">
    <source>
        <dbReference type="Proteomes" id="UP000095743"/>
    </source>
</evidence>
<feature type="transmembrane region" description="Helical" evidence="1">
    <location>
        <begin position="21"/>
        <end position="38"/>
    </location>
</feature>
<name>A0A1D8GCA2_9FIRM</name>
<keyword evidence="1" id="KW-0812">Transmembrane</keyword>
<reference evidence="2 3" key="1">
    <citation type="submission" date="2016-09" db="EMBL/GenBank/DDBJ databases">
        <title>Genomic analysis reveals versatility of anaerobic energy metabolism of Geosporobacter ferrireducens IRF9 of phylum Firmicutes.</title>
        <authorList>
            <person name="Kim S.-J."/>
        </authorList>
    </citation>
    <scope>NUCLEOTIDE SEQUENCE [LARGE SCALE GENOMIC DNA]</scope>
    <source>
        <strain evidence="2 3">IRF9</strain>
    </source>
</reference>
<keyword evidence="1" id="KW-0472">Membrane</keyword>
<keyword evidence="1" id="KW-1133">Transmembrane helix</keyword>
<dbReference type="Proteomes" id="UP000095743">
    <property type="component" value="Chromosome"/>
</dbReference>
<dbReference type="OrthoDB" id="1957734at2"/>
<evidence type="ECO:0000256" key="1">
    <source>
        <dbReference type="SAM" id="Phobius"/>
    </source>
</evidence>